<comment type="caution">
    <text evidence="11">The sequence shown here is derived from an EMBL/GenBank/DDBJ whole genome shotgun (WGS) entry which is preliminary data.</text>
</comment>
<dbReference type="Gene3D" id="3.40.1380.10">
    <property type="match status" value="1"/>
</dbReference>
<keyword evidence="7 10" id="KW-0472">Membrane</keyword>
<dbReference type="HAMAP" id="MF_00815">
    <property type="entry name" value="ATP_synth_gamma_bact"/>
    <property type="match status" value="1"/>
</dbReference>
<accession>A0ABU1GRK7</accession>
<keyword evidence="5 10" id="KW-0375">Hydrogen ion transport</keyword>
<evidence type="ECO:0000256" key="7">
    <source>
        <dbReference type="ARBA" id="ARBA00023136"/>
    </source>
</evidence>
<dbReference type="InterPro" id="IPR000131">
    <property type="entry name" value="ATP_synth_F1_gsu"/>
</dbReference>
<evidence type="ECO:0000313" key="11">
    <source>
        <dbReference type="EMBL" id="MDR5894475.1"/>
    </source>
</evidence>
<evidence type="ECO:0000256" key="4">
    <source>
        <dbReference type="ARBA" id="ARBA00022448"/>
    </source>
</evidence>
<dbReference type="PANTHER" id="PTHR11693:SF22">
    <property type="entry name" value="ATP SYNTHASE SUBUNIT GAMMA, MITOCHONDRIAL"/>
    <property type="match status" value="1"/>
</dbReference>
<dbReference type="PANTHER" id="PTHR11693">
    <property type="entry name" value="ATP SYNTHASE GAMMA CHAIN"/>
    <property type="match status" value="1"/>
</dbReference>
<dbReference type="InterPro" id="IPR035968">
    <property type="entry name" value="ATP_synth_F1_ATPase_gsu"/>
</dbReference>
<comment type="subcellular location">
    <subcellularLocation>
        <location evidence="10">Cell membrane</location>
        <topology evidence="10">Peripheral membrane protein</topology>
    </subcellularLocation>
    <subcellularLocation>
        <location evidence="2">Membrane</location>
        <topology evidence="2">Peripheral membrane protein</topology>
    </subcellularLocation>
</comment>
<dbReference type="PRINTS" id="PR00126">
    <property type="entry name" value="ATPASEGAMMA"/>
</dbReference>
<evidence type="ECO:0000256" key="1">
    <source>
        <dbReference type="ARBA" id="ARBA00003456"/>
    </source>
</evidence>
<comment type="subunit">
    <text evidence="10">F-type ATPases have 2 components, CF(1) - the catalytic core - and CF(0) - the membrane proton channel. CF(1) has five subunits: alpha(3), beta(3), gamma(1), delta(1), epsilon(1). CF(0) has three main subunits: a, b and c.</text>
</comment>
<dbReference type="CDD" id="cd12151">
    <property type="entry name" value="F1-ATPase_gamma"/>
    <property type="match status" value="1"/>
</dbReference>
<evidence type="ECO:0000256" key="5">
    <source>
        <dbReference type="ARBA" id="ARBA00022781"/>
    </source>
</evidence>
<keyword evidence="10" id="KW-1003">Cell membrane</keyword>
<reference evidence="11 12" key="1">
    <citation type="submission" date="2023-04" db="EMBL/GenBank/DDBJ databases">
        <title>A long-awaited taxogenomic arrangement of the family Halomonadaceae.</title>
        <authorList>
            <person name="De La Haba R."/>
            <person name="Chuvochina M."/>
            <person name="Wittouck S."/>
            <person name="Arahal D.R."/>
            <person name="Sanchez-Porro C."/>
            <person name="Hugenholtz P."/>
            <person name="Ventosa A."/>
        </authorList>
    </citation>
    <scope>NUCLEOTIDE SEQUENCE [LARGE SCALE GENOMIC DNA]</scope>
    <source>
        <strain evidence="11 12">DSM 22428</strain>
    </source>
</reference>
<dbReference type="RefSeq" id="WP_251593498.1">
    <property type="nucleotide sequence ID" value="NZ_JAMLJI010000002.1"/>
</dbReference>
<proteinExistence type="inferred from homology"/>
<dbReference type="InterPro" id="IPR023632">
    <property type="entry name" value="ATP_synth_F1_gsu_CS"/>
</dbReference>
<dbReference type="NCBIfam" id="NF004144">
    <property type="entry name" value="PRK05621.1-1"/>
    <property type="match status" value="1"/>
</dbReference>
<dbReference type="Pfam" id="PF00231">
    <property type="entry name" value="ATP-synt"/>
    <property type="match status" value="1"/>
</dbReference>
<evidence type="ECO:0000256" key="3">
    <source>
        <dbReference type="ARBA" id="ARBA00007681"/>
    </source>
</evidence>
<dbReference type="PROSITE" id="PS00153">
    <property type="entry name" value="ATPASE_GAMMA"/>
    <property type="match status" value="1"/>
</dbReference>
<dbReference type="SUPFAM" id="SSF52943">
    <property type="entry name" value="ATP synthase (F1-ATPase), gamma subunit"/>
    <property type="match status" value="1"/>
</dbReference>
<dbReference type="Proteomes" id="UP001269375">
    <property type="component" value="Unassembled WGS sequence"/>
</dbReference>
<keyword evidence="12" id="KW-1185">Reference proteome</keyword>
<gene>
    <name evidence="10 11" type="primary">atpG</name>
    <name evidence="11" type="ORF">QC825_00140</name>
</gene>
<sequence>MAAGKEIKSQIGSVKNTQKITSAMEMVAASKMRKAQDRMAASQPYARQIRKVVGHVSKANPEYHHPYMQPRDVQRVGYIVVTSDRGLCGGLNVNLLKTVMRDVKQWRDQGAEVRFCTVGSKGSTFFRKYNASELLAAKTGVGDAPTTQDLIGSVKVMLDAFDNGELDRLNVVCNEFVNTMTQKPIVRQLLPLSVDEPANDDASDTRERALWDYLYEPDAKALLDKLLVRYVESQVYQAVVENIACEQAARMIAMKNATDNAGNMIDELQLEYNKARQAAITQEISEIVSGAAAV</sequence>
<evidence type="ECO:0000256" key="9">
    <source>
        <dbReference type="ARBA" id="ARBA00023310"/>
    </source>
</evidence>
<dbReference type="NCBIfam" id="TIGR01146">
    <property type="entry name" value="ATPsyn_F1gamma"/>
    <property type="match status" value="1"/>
</dbReference>
<name>A0ABU1GRK7_9GAMM</name>
<dbReference type="EMBL" id="JARWAO010000001">
    <property type="protein sequence ID" value="MDR5894475.1"/>
    <property type="molecule type" value="Genomic_DNA"/>
</dbReference>
<organism evidence="11 12">
    <name type="scientific">Larsenimonas suaedae</name>
    <dbReference type="NCBI Taxonomy" id="1851019"/>
    <lineage>
        <taxon>Bacteria</taxon>
        <taxon>Pseudomonadati</taxon>
        <taxon>Pseudomonadota</taxon>
        <taxon>Gammaproteobacteria</taxon>
        <taxon>Oceanospirillales</taxon>
        <taxon>Halomonadaceae</taxon>
        <taxon>Larsenimonas</taxon>
    </lineage>
</organism>
<evidence type="ECO:0000313" key="12">
    <source>
        <dbReference type="Proteomes" id="UP001269375"/>
    </source>
</evidence>
<evidence type="ECO:0000256" key="2">
    <source>
        <dbReference type="ARBA" id="ARBA00004170"/>
    </source>
</evidence>
<keyword evidence="8 10" id="KW-0139">CF(1)</keyword>
<keyword evidence="4 10" id="KW-0813">Transport</keyword>
<keyword evidence="6 10" id="KW-0406">Ion transport</keyword>
<keyword evidence="9 10" id="KW-0066">ATP synthesis</keyword>
<protein>
    <recommendedName>
        <fullName evidence="10">ATP synthase gamma chain</fullName>
    </recommendedName>
    <alternativeName>
        <fullName evidence="10">ATP synthase F1 sector gamma subunit</fullName>
    </alternativeName>
    <alternativeName>
        <fullName evidence="10">F-ATPase gamma subunit</fullName>
    </alternativeName>
</protein>
<evidence type="ECO:0000256" key="6">
    <source>
        <dbReference type="ARBA" id="ARBA00023065"/>
    </source>
</evidence>
<dbReference type="Gene3D" id="1.10.287.80">
    <property type="entry name" value="ATP synthase, gamma subunit, helix hairpin domain"/>
    <property type="match status" value="2"/>
</dbReference>
<comment type="function">
    <text evidence="1 10">Produces ATP from ADP in the presence of a proton gradient across the membrane. The gamma chain is believed to be important in regulating ATPase activity and the flow of protons through the CF(0) complex.</text>
</comment>
<comment type="similarity">
    <text evidence="3 10">Belongs to the ATPase gamma chain family.</text>
</comment>
<evidence type="ECO:0000256" key="8">
    <source>
        <dbReference type="ARBA" id="ARBA00023196"/>
    </source>
</evidence>
<evidence type="ECO:0000256" key="10">
    <source>
        <dbReference type="HAMAP-Rule" id="MF_00815"/>
    </source>
</evidence>